<evidence type="ECO:0000313" key="2">
    <source>
        <dbReference type="EMBL" id="CAF0921981.1"/>
    </source>
</evidence>
<evidence type="ECO:0000313" key="3">
    <source>
        <dbReference type="Proteomes" id="UP000663891"/>
    </source>
</evidence>
<sequence>MDDQLLPFFRDWAIDVIGEIVSKPVNPNTDNYKTKLNVQTSIREGLQEYKNTPDMNKSKTTLSNPSETNSIEI</sequence>
<dbReference type="EMBL" id="CAJNON010000075">
    <property type="protein sequence ID" value="CAF0921981.1"/>
    <property type="molecule type" value="Genomic_DNA"/>
</dbReference>
<gene>
    <name evidence="2" type="ORF">VCS650_LOCUS10427</name>
</gene>
<evidence type="ECO:0000256" key="1">
    <source>
        <dbReference type="SAM" id="MobiDB-lite"/>
    </source>
</evidence>
<proteinExistence type="predicted"/>
<dbReference type="OrthoDB" id="10480550at2759"/>
<comment type="caution">
    <text evidence="2">The sequence shown here is derived from an EMBL/GenBank/DDBJ whole genome shotgun (WGS) entry which is preliminary data.</text>
</comment>
<organism evidence="2 3">
    <name type="scientific">Adineta steineri</name>
    <dbReference type="NCBI Taxonomy" id="433720"/>
    <lineage>
        <taxon>Eukaryota</taxon>
        <taxon>Metazoa</taxon>
        <taxon>Spiralia</taxon>
        <taxon>Gnathifera</taxon>
        <taxon>Rotifera</taxon>
        <taxon>Eurotatoria</taxon>
        <taxon>Bdelloidea</taxon>
        <taxon>Adinetida</taxon>
        <taxon>Adinetidae</taxon>
        <taxon>Adineta</taxon>
    </lineage>
</organism>
<accession>A0A814B747</accession>
<name>A0A814B747_9BILA</name>
<dbReference type="AlphaFoldDB" id="A0A814B747"/>
<feature type="region of interest" description="Disordered" evidence="1">
    <location>
        <begin position="49"/>
        <end position="73"/>
    </location>
</feature>
<dbReference type="Proteomes" id="UP000663891">
    <property type="component" value="Unassembled WGS sequence"/>
</dbReference>
<protein>
    <submittedName>
        <fullName evidence="2">Uncharacterized protein</fullName>
    </submittedName>
</protein>
<reference evidence="2" key="1">
    <citation type="submission" date="2021-02" db="EMBL/GenBank/DDBJ databases">
        <authorList>
            <person name="Nowell W R."/>
        </authorList>
    </citation>
    <scope>NUCLEOTIDE SEQUENCE</scope>
</reference>